<gene>
    <name evidence="2" type="ORF">R0137_14415</name>
</gene>
<dbReference type="InterPro" id="IPR036046">
    <property type="entry name" value="Acylphosphatase-like_dom_sf"/>
</dbReference>
<dbReference type="PROSITE" id="PS50925">
    <property type="entry name" value="BLUF"/>
    <property type="match status" value="1"/>
</dbReference>
<dbReference type="Gene3D" id="3.30.70.100">
    <property type="match status" value="1"/>
</dbReference>
<keyword evidence="3" id="KW-1185">Reference proteome</keyword>
<dbReference type="RefSeq" id="WP_407327108.1">
    <property type="nucleotide sequence ID" value="NZ_CP136865.1"/>
</dbReference>
<organism evidence="2 3">
    <name type="scientific">Congregibacter brevis</name>
    <dbReference type="NCBI Taxonomy" id="3081201"/>
    <lineage>
        <taxon>Bacteria</taxon>
        <taxon>Pseudomonadati</taxon>
        <taxon>Pseudomonadota</taxon>
        <taxon>Gammaproteobacteria</taxon>
        <taxon>Cellvibrionales</taxon>
        <taxon>Halieaceae</taxon>
        <taxon>Congregibacter</taxon>
    </lineage>
</organism>
<dbReference type="EMBL" id="CP136865">
    <property type="protein sequence ID" value="WOJ96429.1"/>
    <property type="molecule type" value="Genomic_DNA"/>
</dbReference>
<dbReference type="InterPro" id="IPR007024">
    <property type="entry name" value="BLUF_domain"/>
</dbReference>
<dbReference type="SMART" id="SM01034">
    <property type="entry name" value="BLUF"/>
    <property type="match status" value="1"/>
</dbReference>
<sequence>MAQQPHKSVSQSKGDVESLQEFTLYSLGYVSTQTRPLNNDQMLSILESARKANAQLGVTGVLLHRQDSFFQVLEGAKEEVKALFEKIRRDARHERVEVVTEGPIRNREYNDWRMAFIELDGQDFSAMPGFSDLMRNTPAAREFLQTLSRTKKLALLFSVMD</sequence>
<proteinExistence type="predicted"/>
<reference evidence="2 3" key="1">
    <citation type="submission" date="2023-10" db="EMBL/GenBank/DDBJ databases">
        <title>Two novel species belonging to the OM43/NOR5 clade.</title>
        <authorList>
            <person name="Park M."/>
        </authorList>
    </citation>
    <scope>NUCLEOTIDE SEQUENCE [LARGE SCALE GENOMIC DNA]</scope>
    <source>
        <strain evidence="2 3">IMCC45268</strain>
    </source>
</reference>
<evidence type="ECO:0000259" key="1">
    <source>
        <dbReference type="PROSITE" id="PS50925"/>
    </source>
</evidence>
<dbReference type="SUPFAM" id="SSF54975">
    <property type="entry name" value="Acylphosphatase/BLUF domain-like"/>
    <property type="match status" value="1"/>
</dbReference>
<evidence type="ECO:0000313" key="3">
    <source>
        <dbReference type="Proteomes" id="UP001626549"/>
    </source>
</evidence>
<dbReference type="Pfam" id="PF04940">
    <property type="entry name" value="BLUF"/>
    <property type="match status" value="1"/>
</dbReference>
<dbReference type="Proteomes" id="UP001626549">
    <property type="component" value="Chromosome"/>
</dbReference>
<evidence type="ECO:0000313" key="2">
    <source>
        <dbReference type="EMBL" id="WOJ96429.1"/>
    </source>
</evidence>
<name>A0ABZ0IA94_9GAMM</name>
<accession>A0ABZ0IA94</accession>
<protein>
    <submittedName>
        <fullName evidence="2">BLUF domain-containing protein</fullName>
    </submittedName>
</protein>
<feature type="domain" description="BLUF" evidence="1">
    <location>
        <begin position="24"/>
        <end position="115"/>
    </location>
</feature>